<gene>
    <name evidence="1" type="primary">Bm8371</name>
    <name evidence="1" type="ORF">BM_Bm8371</name>
</gene>
<proteinExistence type="predicted"/>
<reference evidence="1" key="1">
    <citation type="journal article" date="2007" name="Science">
        <title>Draft genome of the filarial nematode parasite Brugia malayi.</title>
        <authorList>
            <person name="Ghedin E."/>
            <person name="Wang S."/>
            <person name="Spiro D."/>
            <person name="Caler E."/>
            <person name="Zhao Q."/>
            <person name="Crabtree J."/>
            <person name="Allen J.E."/>
            <person name="Delcher A.L."/>
            <person name="Guiliano D.B."/>
            <person name="Miranda-Saavedra D."/>
            <person name="Angiuoli S.V."/>
            <person name="Creasy T."/>
            <person name="Amedeo P."/>
            <person name="Haas B."/>
            <person name="El-Sayed N.M."/>
            <person name="Wortman J.R."/>
            <person name="Feldblyum T."/>
            <person name="Tallon L."/>
            <person name="Schatz M."/>
            <person name="Shumway M."/>
            <person name="Koo H."/>
            <person name="Salzberg S.L."/>
            <person name="Schobel S."/>
            <person name="Pertea M."/>
            <person name="Pop M."/>
            <person name="White O."/>
            <person name="Barton G.J."/>
            <person name="Carlow C.K."/>
            <person name="Crawford M.J."/>
            <person name="Daub J."/>
            <person name="Dimmic M.W."/>
            <person name="Estes C.F."/>
            <person name="Foster J.M."/>
            <person name="Ganatra M."/>
            <person name="Gregory W.F."/>
            <person name="Johnson N.M."/>
            <person name="Jin J."/>
            <person name="Komuniecki R."/>
            <person name="Korf I."/>
            <person name="Kumar S."/>
            <person name="Laney S."/>
            <person name="Li B.W."/>
            <person name="Li W."/>
            <person name="Lindblom T.H."/>
            <person name="Lustigman S."/>
            <person name="Ma D."/>
            <person name="Maina C.V."/>
            <person name="Martin D.M."/>
            <person name="McCarter J.P."/>
            <person name="McReynolds L."/>
            <person name="Mitreva M."/>
            <person name="Nutman T.B."/>
            <person name="Parkinson J."/>
            <person name="Peregrin-Alvarez J.M."/>
            <person name="Poole C."/>
            <person name="Ren Q."/>
            <person name="Saunders L."/>
            <person name="Sluder A.E."/>
            <person name="Smith K."/>
            <person name="Stanke M."/>
            <person name="Unnasch T.R."/>
            <person name="Ware J."/>
            <person name="Wei A.D."/>
            <person name="Weil G."/>
            <person name="Williams D.J."/>
            <person name="Zhang Y."/>
            <person name="Williams S.A."/>
            <person name="Fraser-Liggett C."/>
            <person name="Slatko B."/>
            <person name="Blaxter M.L."/>
            <person name="Scott A.L."/>
        </authorList>
    </citation>
    <scope>NUCLEOTIDE SEQUENCE</scope>
    <source>
        <strain evidence="1">FR3</strain>
    </source>
</reference>
<dbReference type="AlphaFoldDB" id="A0A1I9GCK9"/>
<evidence type="ECO:0000313" key="1">
    <source>
        <dbReference type="EMBL" id="CRZ22255.1"/>
    </source>
</evidence>
<organism evidence="1">
    <name type="scientific">Brugia malayi</name>
    <name type="common">Filarial nematode worm</name>
    <dbReference type="NCBI Taxonomy" id="6279"/>
    <lineage>
        <taxon>Eukaryota</taxon>
        <taxon>Metazoa</taxon>
        <taxon>Ecdysozoa</taxon>
        <taxon>Nematoda</taxon>
        <taxon>Chromadorea</taxon>
        <taxon>Rhabditida</taxon>
        <taxon>Spirurina</taxon>
        <taxon>Spiruromorpha</taxon>
        <taxon>Filarioidea</taxon>
        <taxon>Onchocercidae</taxon>
        <taxon>Brugia</taxon>
    </lineage>
</organism>
<dbReference type="EMBL" id="LN856148">
    <property type="protein sequence ID" value="CRZ22255.1"/>
    <property type="molecule type" value="Genomic_DNA"/>
</dbReference>
<accession>A0A1I9GCK9</accession>
<protein>
    <submittedName>
        <fullName evidence="1">Bm8371, isoform a</fullName>
    </submittedName>
</protein>
<name>A0A1I9GCK9_BRUMA</name>
<sequence>MIIKHLKTVQNVETLDLKLRLKETCEGRQKLRDRWEMLNFFENRLKWEDMAAVKAEFLKAEEGKRKSKEDLEREYISEVFHNKSAKKS</sequence>
<reference evidence="1" key="2">
    <citation type="submission" date="2012-12" db="EMBL/GenBank/DDBJ databases">
        <authorList>
            <consortium name="WormBase Consortium"/>
            <person name="Ghedin E."/>
            <person name="Paulini M."/>
        </authorList>
    </citation>
    <scope>NUCLEOTIDE SEQUENCE</scope>
    <source>
        <strain evidence="1">FR3</strain>
    </source>
</reference>